<evidence type="ECO:0000313" key="9">
    <source>
        <dbReference type="Proteomes" id="UP000326331"/>
    </source>
</evidence>
<dbReference type="EC" id="2.3.1.181" evidence="5"/>
<keyword evidence="2 5" id="KW-0808">Transferase</keyword>
<dbReference type="PROSITE" id="PS51733">
    <property type="entry name" value="BPL_LPL_CATALYTIC"/>
    <property type="match status" value="1"/>
</dbReference>
<comment type="catalytic activity">
    <reaction evidence="5">
        <text>octanoyl-[ACP] + L-lysyl-[protein] = N(6)-octanoyl-L-lysyl-[protein] + holo-[ACP] + H(+)</text>
        <dbReference type="Rhea" id="RHEA:17665"/>
        <dbReference type="Rhea" id="RHEA-COMP:9636"/>
        <dbReference type="Rhea" id="RHEA-COMP:9685"/>
        <dbReference type="Rhea" id="RHEA-COMP:9752"/>
        <dbReference type="Rhea" id="RHEA-COMP:9928"/>
        <dbReference type="ChEBI" id="CHEBI:15378"/>
        <dbReference type="ChEBI" id="CHEBI:29969"/>
        <dbReference type="ChEBI" id="CHEBI:64479"/>
        <dbReference type="ChEBI" id="CHEBI:78463"/>
        <dbReference type="ChEBI" id="CHEBI:78809"/>
        <dbReference type="EC" id="2.3.1.181"/>
    </reaction>
</comment>
<dbReference type="EMBL" id="CP042829">
    <property type="protein sequence ID" value="QFG02005.1"/>
    <property type="molecule type" value="Genomic_DNA"/>
</dbReference>
<dbReference type="PANTHER" id="PTHR10993:SF7">
    <property type="entry name" value="LIPOYLTRANSFERASE 2, MITOCHONDRIAL-RELATED"/>
    <property type="match status" value="1"/>
</dbReference>
<sequence>MSSGWNRDFRAGGWRSGSAPALRGRGPSPCATTACSSGKETPDVSLLGYAHWWKTRTGSGGRRTVATADPPGRSVAVYHLGTTSYGEVHRLQQRLQAARRAGSGVDTLLLTEHRPVFTLGRSHPVPSLRVAEEVVRQYGIEIVPTERGGDITYHGPGQLVAYGIIALKGWGMGVTEYVSGLEETVIGVLADWGLRGERSERGRGVWVEGRKIASVGLNVRGWVTMHGIALNVDTDLGHFELINPCGMNDVEMTTMAAEVGRQVALDDVAEAFVFHFGRVFGCAAKLQPIPGREKAQQGR</sequence>
<feature type="binding site" evidence="5">
    <location>
        <begin position="214"/>
        <end position="216"/>
    </location>
    <ligand>
        <name>substrate</name>
    </ligand>
</feature>
<dbReference type="InterPro" id="IPR004143">
    <property type="entry name" value="BPL_LPL_catalytic"/>
</dbReference>
<dbReference type="CDD" id="cd16444">
    <property type="entry name" value="LipB"/>
    <property type="match status" value="1"/>
</dbReference>
<evidence type="ECO:0000259" key="7">
    <source>
        <dbReference type="PROSITE" id="PS51733"/>
    </source>
</evidence>
<reference evidence="8 9" key="2">
    <citation type="submission" date="2019-10" db="EMBL/GenBank/DDBJ databases">
        <title>Thermopilla bonchosmolovskayae gen. nov., sp. nov., a moderately thermophilic Chloroflexi bacterium from a Chukotka hot spring (Arctic, Russia), representing a novel classis Thermopillaia, which include previously uncultivated lineage OLB14.</title>
        <authorList>
            <person name="Kochetkova T.V."/>
            <person name="Zayulina K.S."/>
            <person name="Zhigarkov V.S."/>
            <person name="Minaev N.V."/>
            <person name="Novikov A."/>
            <person name="Toshchakov S.V."/>
            <person name="Elcheninov A.G."/>
            <person name="Kublanov I.V."/>
        </authorList>
    </citation>
    <scope>NUCLEOTIDE SEQUENCE [LARGE SCALE GENOMIC DNA]</scope>
    <source>
        <strain evidence="8 9">3753O</strain>
    </source>
</reference>
<feature type="active site" description="Acyl-thioester intermediate" evidence="5">
    <location>
        <position position="245"/>
    </location>
</feature>
<dbReference type="PROSITE" id="PS01313">
    <property type="entry name" value="LIPB"/>
    <property type="match status" value="1"/>
</dbReference>
<feature type="domain" description="BPL/LPL catalytic" evidence="7">
    <location>
        <begin position="102"/>
        <end position="284"/>
    </location>
</feature>
<dbReference type="NCBIfam" id="TIGR00214">
    <property type="entry name" value="lipB"/>
    <property type="match status" value="1"/>
</dbReference>
<dbReference type="InterPro" id="IPR000544">
    <property type="entry name" value="Octanoyltransferase"/>
</dbReference>
<dbReference type="InterPro" id="IPR020605">
    <property type="entry name" value="Octanoyltransferase_CS"/>
</dbReference>
<accession>A0ABX6C148</accession>
<dbReference type="NCBIfam" id="NF010925">
    <property type="entry name" value="PRK14345.1"/>
    <property type="match status" value="1"/>
</dbReference>
<comment type="function">
    <text evidence="4 5">Catalyzes the transfer of endogenously produced octanoic acid from octanoyl-acyl-carrier-protein onto the lipoyl domains of lipoate-dependent enzymes. Lipoyl-ACP can also act as a substrate although octanoyl-ACP is likely to be the physiological substrate.</text>
</comment>
<name>A0ABX6C148_9CHLR</name>
<feature type="region of interest" description="Disordered" evidence="6">
    <location>
        <begin position="16"/>
        <end position="37"/>
    </location>
</feature>
<feature type="binding site" evidence="5">
    <location>
        <begin position="147"/>
        <end position="154"/>
    </location>
    <ligand>
        <name>substrate</name>
    </ligand>
</feature>
<keyword evidence="3 5" id="KW-0012">Acyltransferase</keyword>
<comment type="similarity">
    <text evidence="5">Belongs to the LipB family.</text>
</comment>
<dbReference type="InterPro" id="IPR045864">
    <property type="entry name" value="aa-tRNA-synth_II/BPL/LPL"/>
</dbReference>
<proteinExistence type="inferred from homology"/>
<dbReference type="GO" id="GO:0016740">
    <property type="term" value="F:transferase activity"/>
    <property type="evidence" value="ECO:0007669"/>
    <property type="project" value="UniProtKB-KW"/>
</dbReference>
<comment type="pathway">
    <text evidence="1 5">Protein modification; protein lipoylation via endogenous pathway; protein N(6)-(lipoyl)lysine from octanoyl-[acyl-carrier-protein]: step 1/2.</text>
</comment>
<evidence type="ECO:0000313" key="8">
    <source>
        <dbReference type="EMBL" id="QFG02005.1"/>
    </source>
</evidence>
<dbReference type="Proteomes" id="UP000326331">
    <property type="component" value="Chromosome"/>
</dbReference>
<organism evidence="8 9">
    <name type="scientific">Tepidiforma bonchosmolovskayae</name>
    <dbReference type="NCBI Taxonomy" id="2601677"/>
    <lineage>
        <taxon>Bacteria</taxon>
        <taxon>Bacillati</taxon>
        <taxon>Chloroflexota</taxon>
        <taxon>Tepidiformia</taxon>
        <taxon>Tepidiformales</taxon>
        <taxon>Tepidiformaceae</taxon>
        <taxon>Tepidiforma</taxon>
    </lineage>
</organism>
<evidence type="ECO:0000256" key="6">
    <source>
        <dbReference type="SAM" id="MobiDB-lite"/>
    </source>
</evidence>
<dbReference type="Gene3D" id="3.30.930.10">
    <property type="entry name" value="Bira Bifunctional Protein, Domain 2"/>
    <property type="match status" value="1"/>
</dbReference>
<keyword evidence="5" id="KW-0963">Cytoplasm</keyword>
<evidence type="ECO:0000256" key="2">
    <source>
        <dbReference type="ARBA" id="ARBA00022679"/>
    </source>
</evidence>
<evidence type="ECO:0000256" key="5">
    <source>
        <dbReference type="HAMAP-Rule" id="MF_00013"/>
    </source>
</evidence>
<evidence type="ECO:0000256" key="1">
    <source>
        <dbReference type="ARBA" id="ARBA00004821"/>
    </source>
</evidence>
<protein>
    <recommendedName>
        <fullName evidence="5">Octanoyltransferase</fullName>
        <ecNumber evidence="5">2.3.1.181</ecNumber>
    </recommendedName>
    <alternativeName>
        <fullName evidence="5">Lipoate-protein ligase B</fullName>
    </alternativeName>
    <alternativeName>
        <fullName evidence="5">Lipoyl/octanoyl transferase</fullName>
    </alternativeName>
    <alternativeName>
        <fullName evidence="5">Octanoyl-[acyl-carrier-protein]-protein N-octanoyltransferase</fullName>
    </alternativeName>
</protein>
<feature type="site" description="Lowers pKa of active site Cys" evidence="5">
    <location>
        <position position="211"/>
    </location>
</feature>
<gene>
    <name evidence="5 8" type="primary">lipB</name>
    <name evidence="8" type="ORF">Tbon_01350</name>
</gene>
<feature type="binding site" evidence="5">
    <location>
        <begin position="227"/>
        <end position="229"/>
    </location>
    <ligand>
        <name>substrate</name>
    </ligand>
</feature>
<evidence type="ECO:0000256" key="3">
    <source>
        <dbReference type="ARBA" id="ARBA00023315"/>
    </source>
</evidence>
<dbReference type="SUPFAM" id="SSF55681">
    <property type="entry name" value="Class II aaRS and biotin synthetases"/>
    <property type="match status" value="1"/>
</dbReference>
<keyword evidence="9" id="KW-1185">Reference proteome</keyword>
<dbReference type="HAMAP" id="MF_00013">
    <property type="entry name" value="LipB"/>
    <property type="match status" value="1"/>
</dbReference>
<reference evidence="8 9" key="1">
    <citation type="submission" date="2019-08" db="EMBL/GenBank/DDBJ databases">
        <authorList>
            <person name="Toschakov S.V."/>
        </authorList>
    </citation>
    <scope>NUCLEOTIDE SEQUENCE [LARGE SCALE GENOMIC DNA]</scope>
    <source>
        <strain evidence="8 9">3753O</strain>
    </source>
</reference>
<dbReference type="Pfam" id="PF21948">
    <property type="entry name" value="LplA-B_cat"/>
    <property type="match status" value="1"/>
</dbReference>
<dbReference type="PANTHER" id="PTHR10993">
    <property type="entry name" value="OCTANOYLTRANSFERASE"/>
    <property type="match status" value="1"/>
</dbReference>
<comment type="subcellular location">
    <subcellularLocation>
        <location evidence="5">Cytoplasm</location>
    </subcellularLocation>
</comment>
<evidence type="ECO:0000256" key="4">
    <source>
        <dbReference type="ARBA" id="ARBA00024732"/>
    </source>
</evidence>
<comment type="miscellaneous">
    <text evidence="5">In the reaction, the free carboxyl group of octanoic acid is attached via an amide linkage to the epsilon-amino group of a specific lysine residue of lipoyl domains of lipoate-dependent enzymes.</text>
</comment>